<evidence type="ECO:0000256" key="3">
    <source>
        <dbReference type="ARBA" id="ARBA00022475"/>
    </source>
</evidence>
<dbReference type="EMBL" id="JADOBI010000001">
    <property type="protein sequence ID" value="MBF7978373.1"/>
    <property type="molecule type" value="Genomic_DNA"/>
</dbReference>
<evidence type="ECO:0000256" key="13">
    <source>
        <dbReference type="SAM" id="Phobius"/>
    </source>
</evidence>
<keyword evidence="2" id="KW-0813">Transport</keyword>
<keyword evidence="5 13" id="KW-0812">Transmembrane</keyword>
<dbReference type="PROSITE" id="PS00211">
    <property type="entry name" value="ABC_TRANSPORTER_1"/>
    <property type="match status" value="1"/>
</dbReference>
<dbReference type="InterPro" id="IPR003838">
    <property type="entry name" value="ABC3_permease_C"/>
</dbReference>
<dbReference type="SUPFAM" id="SSF52540">
    <property type="entry name" value="P-loop containing nucleoside triphosphate hydrolases"/>
    <property type="match status" value="1"/>
</dbReference>
<comment type="subcellular location">
    <subcellularLocation>
        <location evidence="1">Cell inner membrane</location>
        <topology evidence="1">Multi-pass membrane protein</topology>
    </subcellularLocation>
</comment>
<evidence type="ECO:0000256" key="6">
    <source>
        <dbReference type="ARBA" id="ARBA00022741"/>
    </source>
</evidence>
<feature type="transmembrane region" description="Helical" evidence="13">
    <location>
        <begin position="615"/>
        <end position="638"/>
    </location>
</feature>
<feature type="transmembrane region" description="Helical" evidence="13">
    <location>
        <begin position="275"/>
        <end position="295"/>
    </location>
</feature>
<dbReference type="PANTHER" id="PTHR30572">
    <property type="entry name" value="MEMBRANE COMPONENT OF TRANSPORTER-RELATED"/>
    <property type="match status" value="1"/>
</dbReference>
<dbReference type="Gene3D" id="3.40.50.300">
    <property type="entry name" value="P-loop containing nucleotide triphosphate hydrolases"/>
    <property type="match status" value="1"/>
</dbReference>
<dbReference type="SMART" id="SM00382">
    <property type="entry name" value="AAA"/>
    <property type="match status" value="1"/>
</dbReference>
<keyword evidence="8" id="KW-1278">Translocase</keyword>
<feature type="domain" description="ABC transporter" evidence="14">
    <location>
        <begin position="7"/>
        <end position="245"/>
    </location>
</feature>
<keyword evidence="7" id="KW-0067">ATP-binding</keyword>
<protein>
    <recommendedName>
        <fullName evidence="12">Pyoverdine export ATP-binding/permease protein PvdT</fullName>
    </recommendedName>
</protein>
<proteinExistence type="inferred from homology"/>
<dbReference type="PANTHER" id="PTHR30572:SF14">
    <property type="entry name" value="MACROLIDE EXPORT ATP-BINDING_PERMEASE PROTEIN MACB"/>
    <property type="match status" value="1"/>
</dbReference>
<dbReference type="Proteomes" id="UP000636811">
    <property type="component" value="Unassembled WGS sequence"/>
</dbReference>
<dbReference type="CDD" id="cd03255">
    <property type="entry name" value="ABC_MJ0796_LolCDE_FtsE"/>
    <property type="match status" value="1"/>
</dbReference>
<dbReference type="Pfam" id="PF02687">
    <property type="entry name" value="FtsX"/>
    <property type="match status" value="1"/>
</dbReference>
<dbReference type="InterPro" id="IPR017911">
    <property type="entry name" value="MacB-like_ATP-bd"/>
</dbReference>
<evidence type="ECO:0000256" key="2">
    <source>
        <dbReference type="ARBA" id="ARBA00022448"/>
    </source>
</evidence>
<keyword evidence="16" id="KW-1185">Reference proteome</keyword>
<dbReference type="InterPro" id="IPR050250">
    <property type="entry name" value="Macrolide_Exporter_MacB"/>
</dbReference>
<evidence type="ECO:0000256" key="7">
    <source>
        <dbReference type="ARBA" id="ARBA00022840"/>
    </source>
</evidence>
<evidence type="ECO:0000256" key="11">
    <source>
        <dbReference type="ARBA" id="ARBA00038388"/>
    </source>
</evidence>
<keyword evidence="9 13" id="KW-1133">Transmembrane helix</keyword>
<keyword evidence="10 13" id="KW-0472">Membrane</keyword>
<sequence length="649" mass="70340">MNNAPIIELTGITRTFYSGEQSLSVLKEVSLTINKGEMVAIVGPSGSGKSTLMNIMGCLDQPSAGAVRIAGVNTCHATGNQLATLRSQHIGFIFQRYHLMPYLSACDNVTVPARYTAMMKDAQKTRAKLLLTRLGLADKIDNRPEQLSGGQQQRVSVARALMNGANIILADEPTGALDAASGNELMDILHGLHQAGHTIILVTHDALIASQSERIITLNDGEIISDRSNTPSHDKQKGVTLPQVSNTGRPEWIQSLQDTVSMALQALRGHRIRTLLSMLGIIIGVVSVMMSMAIGEGTKEQILKNISQLGARTISIKPGLGWENPRQDMAFSLSSRDVELLARQPYGDRVTPVYNATLGAQINGKDVAFTLNGVADSFFAIHRMRVTEGRYFNQADIDERSAQLIIDRKTANTLFPMKADPVGEIIQFSGVPFVIIGITDYLGLHISGDGPQGWIPYTTFQDRLQGQTSLSAIELQVREGVSVEGVQNIVEELLDIAHGRRDFYLQTDEMMVSTIKKTSESLTMLIAAIAGISLIVGGIGVMNIMLVSITERTFEIGIRLAIGAREKDILNQFLIESVVICLLGSVAGVLLALSAGSLLSLFIDDFNLKFTLSPIFFSCGSSVFIGLVFGYFPALNAARLNPTEALKRE</sequence>
<dbReference type="InterPro" id="IPR017871">
    <property type="entry name" value="ABC_transporter-like_CS"/>
</dbReference>
<keyword evidence="3" id="KW-1003">Cell membrane</keyword>
<feature type="transmembrane region" description="Helical" evidence="13">
    <location>
        <begin position="570"/>
        <end position="603"/>
    </location>
</feature>
<keyword evidence="6" id="KW-0547">Nucleotide-binding</keyword>
<evidence type="ECO:0000256" key="5">
    <source>
        <dbReference type="ARBA" id="ARBA00022692"/>
    </source>
</evidence>
<dbReference type="InterPro" id="IPR003439">
    <property type="entry name" value="ABC_transporter-like_ATP-bd"/>
</dbReference>
<evidence type="ECO:0000313" key="16">
    <source>
        <dbReference type="Proteomes" id="UP000636811"/>
    </source>
</evidence>
<evidence type="ECO:0000256" key="10">
    <source>
        <dbReference type="ARBA" id="ARBA00023136"/>
    </source>
</evidence>
<comment type="caution">
    <text evidence="15">The sequence shown here is derived from an EMBL/GenBank/DDBJ whole genome shotgun (WGS) entry which is preliminary data.</text>
</comment>
<dbReference type="Pfam" id="PF12704">
    <property type="entry name" value="MacB_PCD"/>
    <property type="match status" value="1"/>
</dbReference>
<evidence type="ECO:0000256" key="8">
    <source>
        <dbReference type="ARBA" id="ARBA00022967"/>
    </source>
</evidence>
<evidence type="ECO:0000256" key="12">
    <source>
        <dbReference type="ARBA" id="ARBA00041199"/>
    </source>
</evidence>
<comment type="similarity">
    <text evidence="11">Belongs to the ABC transporter superfamily. Macrolide exporter (TC 3.A.1.122) family.</text>
</comment>
<feature type="transmembrane region" description="Helical" evidence="13">
    <location>
        <begin position="522"/>
        <end position="549"/>
    </location>
</feature>
<evidence type="ECO:0000313" key="15">
    <source>
        <dbReference type="EMBL" id="MBF7978373.1"/>
    </source>
</evidence>
<keyword evidence="4" id="KW-0997">Cell inner membrane</keyword>
<evidence type="ECO:0000256" key="9">
    <source>
        <dbReference type="ARBA" id="ARBA00022989"/>
    </source>
</evidence>
<name>A0ABS0DZU7_9GAMM</name>
<gene>
    <name evidence="15" type="ORF">IV433_03005</name>
</gene>
<dbReference type="InterPro" id="IPR027417">
    <property type="entry name" value="P-loop_NTPase"/>
</dbReference>
<evidence type="ECO:0000256" key="1">
    <source>
        <dbReference type="ARBA" id="ARBA00004429"/>
    </source>
</evidence>
<dbReference type="RefSeq" id="WP_195812498.1">
    <property type="nucleotide sequence ID" value="NZ_JADOBI010000001.1"/>
</dbReference>
<evidence type="ECO:0000259" key="14">
    <source>
        <dbReference type="PROSITE" id="PS50893"/>
    </source>
</evidence>
<organism evidence="15 16">
    <name type="scientific">Rahnella laticis</name>
    <dbReference type="NCBI Taxonomy" id="2787622"/>
    <lineage>
        <taxon>Bacteria</taxon>
        <taxon>Pseudomonadati</taxon>
        <taxon>Pseudomonadota</taxon>
        <taxon>Gammaproteobacteria</taxon>
        <taxon>Enterobacterales</taxon>
        <taxon>Yersiniaceae</taxon>
        <taxon>Rahnella</taxon>
    </lineage>
</organism>
<evidence type="ECO:0000256" key="4">
    <source>
        <dbReference type="ARBA" id="ARBA00022519"/>
    </source>
</evidence>
<dbReference type="PROSITE" id="PS50893">
    <property type="entry name" value="ABC_TRANSPORTER_2"/>
    <property type="match status" value="1"/>
</dbReference>
<reference evidence="15 16" key="1">
    <citation type="submission" date="2020-11" db="EMBL/GenBank/DDBJ databases">
        <title>Taxonomic investigation of Rahnella strains.</title>
        <authorList>
            <person name="Lee S.D."/>
        </authorList>
    </citation>
    <scope>NUCLEOTIDE SEQUENCE [LARGE SCALE GENOMIC DNA]</scope>
    <source>
        <strain evidence="15 16">SAP-17</strain>
    </source>
</reference>
<dbReference type="InterPro" id="IPR025857">
    <property type="entry name" value="MacB_PCD"/>
</dbReference>
<accession>A0ABS0DZU7</accession>
<dbReference type="InterPro" id="IPR003593">
    <property type="entry name" value="AAA+_ATPase"/>
</dbReference>
<dbReference type="Pfam" id="PF00005">
    <property type="entry name" value="ABC_tran"/>
    <property type="match status" value="1"/>
</dbReference>